<reference evidence="1" key="1">
    <citation type="submission" date="2022-08" db="EMBL/GenBank/DDBJ databases">
        <title>A Global Phylogenomic Analysis of the Shiitake Genus Lentinula.</title>
        <authorList>
            <consortium name="DOE Joint Genome Institute"/>
            <person name="Sierra-Patev S."/>
            <person name="Min B."/>
            <person name="Naranjo-Ortiz M."/>
            <person name="Looney B."/>
            <person name="Konkel Z."/>
            <person name="Slot J.C."/>
            <person name="Sakamoto Y."/>
            <person name="Steenwyk J.L."/>
            <person name="Rokas A."/>
            <person name="Carro J."/>
            <person name="Camarero S."/>
            <person name="Ferreira P."/>
            <person name="Molpeceres G."/>
            <person name="Ruiz-Duenas F.J."/>
            <person name="Serrano A."/>
            <person name="Henrissat B."/>
            <person name="Drula E."/>
            <person name="Hughes K.W."/>
            <person name="Mata J.L."/>
            <person name="Ishikawa N.K."/>
            <person name="Vargas-Isla R."/>
            <person name="Ushijima S."/>
            <person name="Smith C.A."/>
            <person name="Ahrendt S."/>
            <person name="Andreopoulos W."/>
            <person name="He G."/>
            <person name="Labutti K."/>
            <person name="Lipzen A."/>
            <person name="Ng V."/>
            <person name="Riley R."/>
            <person name="Sandor L."/>
            <person name="Barry K."/>
            <person name="Martinez A.T."/>
            <person name="Xiao Y."/>
            <person name="Gibbons J.G."/>
            <person name="Terashima K."/>
            <person name="Grigoriev I.V."/>
            <person name="Hibbett D.S."/>
        </authorList>
    </citation>
    <scope>NUCLEOTIDE SEQUENCE</scope>
    <source>
        <strain evidence="1">RHP3577 ss4</strain>
    </source>
</reference>
<gene>
    <name evidence="1" type="ORF">C8R41DRAFT_852168</name>
</gene>
<sequence>MTRKLSTESLLILAAITLATKKQEFHVLMLPLFVRAGLLVNKEMTLSRIHKLGVFGSYSLCLKRHSTSYFLQT</sequence>
<comment type="caution">
    <text evidence="1">The sequence shown here is derived from an EMBL/GenBank/DDBJ whole genome shotgun (WGS) entry which is preliminary data.</text>
</comment>
<organism evidence="1 2">
    <name type="scientific">Lentinula lateritia</name>
    <dbReference type="NCBI Taxonomy" id="40482"/>
    <lineage>
        <taxon>Eukaryota</taxon>
        <taxon>Fungi</taxon>
        <taxon>Dikarya</taxon>
        <taxon>Basidiomycota</taxon>
        <taxon>Agaricomycotina</taxon>
        <taxon>Agaricomycetes</taxon>
        <taxon>Agaricomycetidae</taxon>
        <taxon>Agaricales</taxon>
        <taxon>Marasmiineae</taxon>
        <taxon>Omphalotaceae</taxon>
        <taxon>Lentinula</taxon>
    </lineage>
</organism>
<keyword evidence="2" id="KW-1185">Reference proteome</keyword>
<accession>A0ABQ8V5Y1</accession>
<name>A0ABQ8V5Y1_9AGAR</name>
<evidence type="ECO:0000313" key="1">
    <source>
        <dbReference type="EMBL" id="KAJ4470308.1"/>
    </source>
</evidence>
<dbReference type="Proteomes" id="UP001150217">
    <property type="component" value="Unassembled WGS sequence"/>
</dbReference>
<dbReference type="EMBL" id="JANVFT010000092">
    <property type="protein sequence ID" value="KAJ4470308.1"/>
    <property type="molecule type" value="Genomic_DNA"/>
</dbReference>
<proteinExistence type="predicted"/>
<evidence type="ECO:0008006" key="3">
    <source>
        <dbReference type="Google" id="ProtNLM"/>
    </source>
</evidence>
<protein>
    <recommendedName>
        <fullName evidence="3">Secreted protein</fullName>
    </recommendedName>
</protein>
<evidence type="ECO:0000313" key="2">
    <source>
        <dbReference type="Proteomes" id="UP001150217"/>
    </source>
</evidence>